<dbReference type="EMBL" id="AP015043">
    <property type="protein sequence ID" value="BAT99998.1"/>
    <property type="molecule type" value="Genomic_DNA"/>
</dbReference>
<gene>
    <name evidence="1" type="primary">Vigan.10G154800</name>
    <name evidence="1" type="ORF">VIGAN_10154800</name>
</gene>
<accession>A0A0S3T4D7</accession>
<evidence type="ECO:0000313" key="1">
    <source>
        <dbReference type="EMBL" id="BAT99998.1"/>
    </source>
</evidence>
<reference evidence="1 2" key="1">
    <citation type="journal article" date="2015" name="Sci. Rep.">
        <title>The power of single molecule real-time sequencing technology in the de novo assembly of a eukaryotic genome.</title>
        <authorList>
            <person name="Sakai H."/>
            <person name="Naito K."/>
            <person name="Ogiso-Tanaka E."/>
            <person name="Takahashi Y."/>
            <person name="Iseki K."/>
            <person name="Muto C."/>
            <person name="Satou K."/>
            <person name="Teruya K."/>
            <person name="Shiroma A."/>
            <person name="Shimoji M."/>
            <person name="Hirano T."/>
            <person name="Itoh T."/>
            <person name="Kaga A."/>
            <person name="Tomooka N."/>
        </authorList>
    </citation>
    <scope>NUCLEOTIDE SEQUENCE [LARGE SCALE GENOMIC DNA]</scope>
    <source>
        <strain evidence="2">cv. Shumari</strain>
    </source>
</reference>
<evidence type="ECO:0000313" key="2">
    <source>
        <dbReference type="Proteomes" id="UP000291084"/>
    </source>
</evidence>
<dbReference type="AlphaFoldDB" id="A0A0S3T4D7"/>
<protein>
    <submittedName>
        <fullName evidence="1">Uncharacterized protein</fullName>
    </submittedName>
</protein>
<keyword evidence="2" id="KW-1185">Reference proteome</keyword>
<dbReference type="Proteomes" id="UP000291084">
    <property type="component" value="Chromosome 10"/>
</dbReference>
<sequence>MTLSLAMPQHQYKCFLLYPILSHFFSTFAFSHRLDPIQRCLSFCLPKLFSLSRDACPICDHVTPIYHVLSLFLNFICLSS</sequence>
<proteinExistence type="predicted"/>
<name>A0A0S3T4D7_PHAAN</name>
<organism evidence="1 2">
    <name type="scientific">Vigna angularis var. angularis</name>
    <dbReference type="NCBI Taxonomy" id="157739"/>
    <lineage>
        <taxon>Eukaryota</taxon>
        <taxon>Viridiplantae</taxon>
        <taxon>Streptophyta</taxon>
        <taxon>Embryophyta</taxon>
        <taxon>Tracheophyta</taxon>
        <taxon>Spermatophyta</taxon>
        <taxon>Magnoliopsida</taxon>
        <taxon>eudicotyledons</taxon>
        <taxon>Gunneridae</taxon>
        <taxon>Pentapetalae</taxon>
        <taxon>rosids</taxon>
        <taxon>fabids</taxon>
        <taxon>Fabales</taxon>
        <taxon>Fabaceae</taxon>
        <taxon>Papilionoideae</taxon>
        <taxon>50 kb inversion clade</taxon>
        <taxon>NPAAA clade</taxon>
        <taxon>indigoferoid/millettioid clade</taxon>
        <taxon>Phaseoleae</taxon>
        <taxon>Vigna</taxon>
    </lineage>
</organism>